<keyword evidence="2" id="KW-1133">Transmembrane helix</keyword>
<dbReference type="AlphaFoldDB" id="A0A382XS15"/>
<keyword evidence="2" id="KW-0472">Membrane</keyword>
<accession>A0A382XS15</accession>
<dbReference type="Pfam" id="PF14237">
    <property type="entry name" value="GYF_2"/>
    <property type="match status" value="1"/>
</dbReference>
<feature type="compositionally biased region" description="Acidic residues" evidence="1">
    <location>
        <begin position="148"/>
        <end position="160"/>
    </location>
</feature>
<dbReference type="InterPro" id="IPR035445">
    <property type="entry name" value="GYF-like_dom_sf"/>
</dbReference>
<reference evidence="4" key="1">
    <citation type="submission" date="2018-05" db="EMBL/GenBank/DDBJ databases">
        <authorList>
            <person name="Lanie J.A."/>
            <person name="Ng W.-L."/>
            <person name="Kazmierczak K.M."/>
            <person name="Andrzejewski T.M."/>
            <person name="Davidsen T.M."/>
            <person name="Wayne K.J."/>
            <person name="Tettelin H."/>
            <person name="Glass J.I."/>
            <person name="Rusch D."/>
            <person name="Podicherti R."/>
            <person name="Tsui H.-C.T."/>
            <person name="Winkler M.E."/>
        </authorList>
    </citation>
    <scope>NUCLEOTIDE SEQUENCE</scope>
</reference>
<dbReference type="SUPFAM" id="SSF55277">
    <property type="entry name" value="GYF domain"/>
    <property type="match status" value="1"/>
</dbReference>
<evidence type="ECO:0000313" key="4">
    <source>
        <dbReference type="EMBL" id="SVD73435.1"/>
    </source>
</evidence>
<name>A0A382XS15_9ZZZZ</name>
<dbReference type="InterPro" id="IPR025640">
    <property type="entry name" value="GYF_2"/>
</dbReference>
<feature type="non-terminal residue" evidence="4">
    <location>
        <position position="183"/>
    </location>
</feature>
<feature type="transmembrane region" description="Helical" evidence="2">
    <location>
        <begin position="107"/>
        <end position="130"/>
    </location>
</feature>
<gene>
    <name evidence="4" type="ORF">METZ01_LOCUS426289</name>
</gene>
<dbReference type="EMBL" id="UINC01169742">
    <property type="protein sequence ID" value="SVD73435.1"/>
    <property type="molecule type" value="Genomic_DNA"/>
</dbReference>
<protein>
    <recommendedName>
        <fullName evidence="3">GYF domain-containing protein</fullName>
    </recommendedName>
</protein>
<evidence type="ECO:0000256" key="2">
    <source>
        <dbReference type="SAM" id="Phobius"/>
    </source>
</evidence>
<proteinExistence type="predicted"/>
<organism evidence="4">
    <name type="scientific">marine metagenome</name>
    <dbReference type="NCBI Taxonomy" id="408172"/>
    <lineage>
        <taxon>unclassified sequences</taxon>
        <taxon>metagenomes</taxon>
        <taxon>ecological metagenomes</taxon>
    </lineage>
</organism>
<keyword evidence="2" id="KW-0812">Transmembrane</keyword>
<feature type="region of interest" description="Disordered" evidence="1">
    <location>
        <begin position="134"/>
        <end position="183"/>
    </location>
</feature>
<feature type="domain" description="GYF" evidence="3">
    <location>
        <begin position="4"/>
        <end position="49"/>
    </location>
</feature>
<evidence type="ECO:0000259" key="3">
    <source>
        <dbReference type="Pfam" id="PF14237"/>
    </source>
</evidence>
<evidence type="ECO:0000256" key="1">
    <source>
        <dbReference type="SAM" id="MobiDB-lite"/>
    </source>
</evidence>
<sequence>MQIHINKDGQPYGPYTVEELREYVQQGHFTEQDYACYDGQNWVTVAQVPGYAGGPEAQPQQPQQEAQAQAQASAQQAQAVAHQQAQVAQAQAMAAAATATAAKKKKIILFSSIGGVAACLIVGLLIWAPWSGGDDDDSGEDVAGADADVSDAEEEQEGGDVDNGNSPPASSGKSSGSVSLLDR</sequence>
<feature type="compositionally biased region" description="Low complexity" evidence="1">
    <location>
        <begin position="166"/>
        <end position="183"/>
    </location>
</feature>